<proteinExistence type="predicted"/>
<dbReference type="EMBL" id="LR796620">
    <property type="protein sequence ID" value="CAB4154426.1"/>
    <property type="molecule type" value="Genomic_DNA"/>
</dbReference>
<reference evidence="1" key="1">
    <citation type="submission" date="2020-04" db="EMBL/GenBank/DDBJ databases">
        <authorList>
            <person name="Chiriac C."/>
            <person name="Salcher M."/>
            <person name="Ghai R."/>
            <person name="Kavagutti S V."/>
        </authorList>
    </citation>
    <scope>NUCLEOTIDE SEQUENCE</scope>
</reference>
<evidence type="ECO:0000313" key="1">
    <source>
        <dbReference type="EMBL" id="CAB4154426.1"/>
    </source>
</evidence>
<organism evidence="1">
    <name type="scientific">uncultured Caudovirales phage</name>
    <dbReference type="NCBI Taxonomy" id="2100421"/>
    <lineage>
        <taxon>Viruses</taxon>
        <taxon>Duplodnaviria</taxon>
        <taxon>Heunggongvirae</taxon>
        <taxon>Uroviricota</taxon>
        <taxon>Caudoviricetes</taxon>
        <taxon>Peduoviridae</taxon>
        <taxon>Maltschvirus</taxon>
        <taxon>Maltschvirus maltsch</taxon>
    </lineage>
</organism>
<name>A0A6J5N8T1_9CAUD</name>
<protein>
    <submittedName>
        <fullName evidence="1">Uncharacterized protein</fullName>
    </submittedName>
</protein>
<accession>A0A6J5N8T1</accession>
<sequence>MQNNRVTVKFTPRDKRMTPCYMDYITPEQLHRFVQANKKNECGQIEIIRGADLPWAREIIKQFPVVA</sequence>
<gene>
    <name evidence="1" type="ORF">UFOVP642_3</name>
</gene>